<dbReference type="Proteomes" id="UP000499080">
    <property type="component" value="Unassembled WGS sequence"/>
</dbReference>
<reference evidence="2 3" key="1">
    <citation type="journal article" date="2019" name="Sci. Rep.">
        <title>Orb-weaving spider Araneus ventricosus genome elucidates the spidroin gene catalogue.</title>
        <authorList>
            <person name="Kono N."/>
            <person name="Nakamura H."/>
            <person name="Ohtoshi R."/>
            <person name="Moran D.A.P."/>
            <person name="Shinohara A."/>
            <person name="Yoshida Y."/>
            <person name="Fujiwara M."/>
            <person name="Mori M."/>
            <person name="Tomita M."/>
            <person name="Arakawa K."/>
        </authorList>
    </citation>
    <scope>NUCLEOTIDE SEQUENCE [LARGE SCALE GENOMIC DNA]</scope>
</reference>
<keyword evidence="3" id="KW-1185">Reference proteome</keyword>
<accession>A0A4Y2JD69</accession>
<proteinExistence type="predicted"/>
<evidence type="ECO:0000313" key="2">
    <source>
        <dbReference type="EMBL" id="GBM87864.1"/>
    </source>
</evidence>
<comment type="caution">
    <text evidence="2">The sequence shown here is derived from an EMBL/GenBank/DDBJ whole genome shotgun (WGS) entry which is preliminary data.</text>
</comment>
<feature type="compositionally biased region" description="Polar residues" evidence="1">
    <location>
        <begin position="16"/>
        <end position="25"/>
    </location>
</feature>
<evidence type="ECO:0000256" key="1">
    <source>
        <dbReference type="SAM" id="MobiDB-lite"/>
    </source>
</evidence>
<protein>
    <submittedName>
        <fullName evidence="2">Uncharacterized protein</fullName>
    </submittedName>
</protein>
<feature type="region of interest" description="Disordered" evidence="1">
    <location>
        <begin position="1"/>
        <end position="37"/>
    </location>
</feature>
<sequence length="103" mass="11367">MSVLQQHEGSFGPNLSILNSGQMTRMTPEPAPLSNLPRHTSERIFVTDGFSVHQVPCSAAVHRWNQVLNLEPYDSEAESLPPSHRSPSSMLKLSPTVMSKART</sequence>
<dbReference type="AlphaFoldDB" id="A0A4Y2JD69"/>
<name>A0A4Y2JD69_ARAVE</name>
<gene>
    <name evidence="2" type="ORF">AVEN_182885_1</name>
</gene>
<organism evidence="2 3">
    <name type="scientific">Araneus ventricosus</name>
    <name type="common">Orbweaver spider</name>
    <name type="synonym">Epeira ventricosa</name>
    <dbReference type="NCBI Taxonomy" id="182803"/>
    <lineage>
        <taxon>Eukaryota</taxon>
        <taxon>Metazoa</taxon>
        <taxon>Ecdysozoa</taxon>
        <taxon>Arthropoda</taxon>
        <taxon>Chelicerata</taxon>
        <taxon>Arachnida</taxon>
        <taxon>Araneae</taxon>
        <taxon>Araneomorphae</taxon>
        <taxon>Entelegynae</taxon>
        <taxon>Araneoidea</taxon>
        <taxon>Araneidae</taxon>
        <taxon>Araneus</taxon>
    </lineage>
</organism>
<feature type="region of interest" description="Disordered" evidence="1">
    <location>
        <begin position="74"/>
        <end position="103"/>
    </location>
</feature>
<evidence type="ECO:0000313" key="3">
    <source>
        <dbReference type="Proteomes" id="UP000499080"/>
    </source>
</evidence>
<dbReference type="EMBL" id="BGPR01003416">
    <property type="protein sequence ID" value="GBM87864.1"/>
    <property type="molecule type" value="Genomic_DNA"/>
</dbReference>